<dbReference type="WBParaSite" id="JU765_v2.g18061.t2">
    <property type="protein sequence ID" value="JU765_v2.g18061.t2"/>
    <property type="gene ID" value="JU765_v2.g18061"/>
</dbReference>
<proteinExistence type="predicted"/>
<evidence type="ECO:0000313" key="2">
    <source>
        <dbReference type="WBParaSite" id="JU765_v2.g18061.t2"/>
    </source>
</evidence>
<sequence>MFYYVKVFLNVFKVNEYWFNVAQFLYMIWNALNDPLFGYLQDVGGTWMKSRSKIFTWVGPPLSLSFLVLWFPWGDENSPPWVEGLHLIVALFLYDAFFSCVGVAWGALYTESTRDHRKRVKALKYSQLAVLCSVNVIVIAEKVSHSLDNFVNFQILCGIISGISCVCFYLTGKLSSVDPSLAKEKLIESEKEQNHSLASVLNLTKELLGAQDLQLIVLTNFIHTCRSVAHLNFASIAVELIIPQSVLAKGSWQLSAFFAISTLLPQILVIANEKLIVRNGAYHVMLFSFFCSVLSGCLYTLSWSPYVVLFFMIIDSITVHSTAPLFNIFLAEFIEDDALRNSRRTTLSSVVFSLNALIIKPASSVAPVVIVYLLNRSGYEIYQHNKEKTAALSLCMLRIYQHNKEKTAALSLCMLRVIFAIPMFLGAIQLAIFRRYSIRHHQCNPTLPI</sequence>
<name>A0AC34QP81_9BILA</name>
<organism evidence="1 2">
    <name type="scientific">Panagrolaimus sp. JU765</name>
    <dbReference type="NCBI Taxonomy" id="591449"/>
    <lineage>
        <taxon>Eukaryota</taxon>
        <taxon>Metazoa</taxon>
        <taxon>Ecdysozoa</taxon>
        <taxon>Nematoda</taxon>
        <taxon>Chromadorea</taxon>
        <taxon>Rhabditida</taxon>
        <taxon>Tylenchina</taxon>
        <taxon>Panagrolaimomorpha</taxon>
        <taxon>Panagrolaimoidea</taxon>
        <taxon>Panagrolaimidae</taxon>
        <taxon>Panagrolaimus</taxon>
    </lineage>
</organism>
<accession>A0AC34QP81</accession>
<evidence type="ECO:0000313" key="1">
    <source>
        <dbReference type="Proteomes" id="UP000887576"/>
    </source>
</evidence>
<protein>
    <submittedName>
        <fullName evidence="2">Transmembrane protein 180</fullName>
    </submittedName>
</protein>
<dbReference type="Proteomes" id="UP000887576">
    <property type="component" value="Unplaced"/>
</dbReference>
<reference evidence="2" key="1">
    <citation type="submission" date="2022-11" db="UniProtKB">
        <authorList>
            <consortium name="WormBaseParasite"/>
        </authorList>
    </citation>
    <scope>IDENTIFICATION</scope>
</reference>